<keyword evidence="2" id="KW-1185">Reference proteome</keyword>
<dbReference type="AlphaFoldDB" id="A0A0P1GJZ2"/>
<dbReference type="EC" id="3.1.2.23" evidence="1"/>
<proteinExistence type="predicted"/>
<organism evidence="1 2">
    <name type="scientific">Tropicibacter naphthalenivorans</name>
    <dbReference type="NCBI Taxonomy" id="441103"/>
    <lineage>
        <taxon>Bacteria</taxon>
        <taxon>Pseudomonadati</taxon>
        <taxon>Pseudomonadota</taxon>
        <taxon>Alphaproteobacteria</taxon>
        <taxon>Rhodobacterales</taxon>
        <taxon>Roseobacteraceae</taxon>
        <taxon>Tropicibacter</taxon>
    </lineage>
</organism>
<dbReference type="OrthoDB" id="7204167at2"/>
<dbReference type="InterPro" id="IPR029069">
    <property type="entry name" value="HotDog_dom_sf"/>
</dbReference>
<keyword evidence="1" id="KW-0378">Hydrolase</keyword>
<protein>
    <submittedName>
        <fullName evidence="1">4-hydroxybenzoyl-CoA thioesterase</fullName>
        <ecNumber evidence="1">3.1.2.23</ecNumber>
    </submittedName>
</protein>
<reference evidence="1 2" key="1">
    <citation type="submission" date="2015-09" db="EMBL/GenBank/DDBJ databases">
        <authorList>
            <consortium name="Swine Surveillance"/>
        </authorList>
    </citation>
    <scope>NUCLEOTIDE SEQUENCE [LARGE SCALE GENOMIC DNA]</scope>
    <source>
        <strain evidence="1 2">CECT 7648</strain>
    </source>
</reference>
<dbReference type="Gene3D" id="3.10.129.10">
    <property type="entry name" value="Hotdog Thioesterase"/>
    <property type="match status" value="1"/>
</dbReference>
<dbReference type="STRING" id="441103.TRN7648_03894"/>
<accession>A0A0P1GJZ2</accession>
<dbReference type="EMBL" id="CYSE01000011">
    <property type="protein sequence ID" value="CUH82275.1"/>
    <property type="molecule type" value="Genomic_DNA"/>
</dbReference>
<dbReference type="CDD" id="cd00586">
    <property type="entry name" value="4HBT"/>
    <property type="match status" value="1"/>
</dbReference>
<dbReference type="Proteomes" id="UP000054935">
    <property type="component" value="Unassembled WGS sequence"/>
</dbReference>
<gene>
    <name evidence="1" type="ORF">TRN7648_03894</name>
</gene>
<dbReference type="Pfam" id="PF13279">
    <property type="entry name" value="4HBT_2"/>
    <property type="match status" value="1"/>
</dbReference>
<dbReference type="GO" id="GO:0018739">
    <property type="term" value="F:4-hydroxybenzoyl-CoA thioesterase activity"/>
    <property type="evidence" value="ECO:0007669"/>
    <property type="project" value="UniProtKB-EC"/>
</dbReference>
<dbReference type="RefSeq" id="WP_058249246.1">
    <property type="nucleotide sequence ID" value="NZ_CYSE01000011.1"/>
</dbReference>
<dbReference type="SUPFAM" id="SSF54637">
    <property type="entry name" value="Thioesterase/thiol ester dehydrase-isomerase"/>
    <property type="match status" value="1"/>
</dbReference>
<sequence length="134" mass="14858">MSIFTRDQSVTFGDCDPAGIVYYPNYYRWMDGTFHEYLRAVSSGHSGVCAQLGARGLGLMESKLAFRSPAVDGTVLRYAIEGITWANKSFDITYTAHDGDRLVLEGMERRGIFIEKDGRLRAGETAPLRALLGL</sequence>
<evidence type="ECO:0000313" key="2">
    <source>
        <dbReference type="Proteomes" id="UP000054935"/>
    </source>
</evidence>
<evidence type="ECO:0000313" key="1">
    <source>
        <dbReference type="EMBL" id="CUH82275.1"/>
    </source>
</evidence>
<name>A0A0P1GJZ2_9RHOB</name>